<evidence type="ECO:0008006" key="6">
    <source>
        <dbReference type="Google" id="ProtNLM"/>
    </source>
</evidence>
<dbReference type="InterPro" id="IPR001466">
    <property type="entry name" value="Beta-lactam-related"/>
</dbReference>
<keyword evidence="5" id="KW-1185">Reference proteome</keyword>
<protein>
    <recommendedName>
        <fullName evidence="6">Serine hydrolase</fullName>
    </recommendedName>
</protein>
<dbReference type="OrthoDB" id="111095at2157"/>
<dbReference type="InterPro" id="IPR025879">
    <property type="entry name" value="Pab87_oct"/>
</dbReference>
<dbReference type="Pfam" id="PF00144">
    <property type="entry name" value="Beta-lactamase"/>
    <property type="match status" value="1"/>
</dbReference>
<dbReference type="Gene3D" id="2.40.128.210">
    <property type="entry name" value="Pab87 octamerisation domain"/>
    <property type="match status" value="1"/>
</dbReference>
<organism evidence="4 5">
    <name type="scientific">Haloarcula mannanilytica</name>
    <dbReference type="NCBI Taxonomy" id="2509225"/>
    <lineage>
        <taxon>Archaea</taxon>
        <taxon>Methanobacteriati</taxon>
        <taxon>Methanobacteriota</taxon>
        <taxon>Stenosarchaea group</taxon>
        <taxon>Halobacteria</taxon>
        <taxon>Halobacteriales</taxon>
        <taxon>Haloarculaceae</taxon>
        <taxon>Haloarcula</taxon>
    </lineage>
</organism>
<feature type="region of interest" description="Disordered" evidence="1">
    <location>
        <begin position="181"/>
        <end position="206"/>
    </location>
</feature>
<dbReference type="AlphaFoldDB" id="A0A4C2EP83"/>
<gene>
    <name evidence="4" type="ORF">Harman_41110</name>
</gene>
<dbReference type="InterPro" id="IPR012338">
    <property type="entry name" value="Beta-lactam/transpept-like"/>
</dbReference>
<evidence type="ECO:0000313" key="5">
    <source>
        <dbReference type="Proteomes" id="UP000304382"/>
    </source>
</evidence>
<evidence type="ECO:0000256" key="1">
    <source>
        <dbReference type="SAM" id="MobiDB-lite"/>
    </source>
</evidence>
<dbReference type="Pfam" id="PF13969">
    <property type="entry name" value="Pab87_oct"/>
    <property type="match status" value="1"/>
</dbReference>
<dbReference type="InterPro" id="IPR038164">
    <property type="entry name" value="Pab87_oct_sf"/>
</dbReference>
<sequence length="435" mass="47232">MDRATVPGLSVAVFDNDAVRYAEGLGERNVDTHAPATPDTLYAVASLTKPFTAVAILQLVDRGLLNLDDKIEQYISVWTDVPGEPITVRDLLSHASGMPRNFVAYHDSLEDGQELDLLEHIDGAADQRLTDRPRYMYSNSGYFLLGEILQQVDGRAYPEYVRDELFSPLGMTRSTFDSEVLNSDDDTMTGYHQTEDGLEPGSVDDGGGPSGGLVSSVSELVPLLQCVLNEGSYDDCRLLSSHLVDEMCRLQSPPLPMADGQTSGYGYGWEVEEFLGETLVSHRGSIGISGRYMGVLRERGLGIMMAYNALGHPVVAVGKGALATACGEDRETVVPLLQQLDTVRSIEGAYTAYRGGMTVTIEQSHSSVIEVDISSPPLTFTATPESSEGESYRFSEVRGDGSKLIAEFDTKGSTTELILSLDKWTSRLTKGTSEQ</sequence>
<feature type="domain" description="Pab87 octamerisation" evidence="3">
    <location>
        <begin position="334"/>
        <end position="419"/>
    </location>
</feature>
<evidence type="ECO:0000259" key="2">
    <source>
        <dbReference type="Pfam" id="PF00144"/>
    </source>
</evidence>
<proteinExistence type="predicted"/>
<dbReference type="Proteomes" id="UP000304382">
    <property type="component" value="Unassembled WGS sequence"/>
</dbReference>
<evidence type="ECO:0000259" key="3">
    <source>
        <dbReference type="Pfam" id="PF13969"/>
    </source>
</evidence>
<name>A0A4C2EP83_9EURY</name>
<dbReference type="PANTHER" id="PTHR43283">
    <property type="entry name" value="BETA-LACTAMASE-RELATED"/>
    <property type="match status" value="1"/>
</dbReference>
<accession>A0A4C2EP83</accession>
<dbReference type="EMBL" id="BIXZ01000018">
    <property type="protein sequence ID" value="GCF16176.1"/>
    <property type="molecule type" value="Genomic_DNA"/>
</dbReference>
<dbReference type="InterPro" id="IPR050789">
    <property type="entry name" value="Diverse_Enzym_Activities"/>
</dbReference>
<reference evidence="4 5" key="1">
    <citation type="submission" date="2019-02" db="EMBL/GenBank/DDBJ databases">
        <title>Haloarcula mannanilyticum sp. nov., a mannan degrading haloarchaeon isolated from commercial salt.</title>
        <authorList>
            <person name="Enomoto S."/>
            <person name="Shimane Y."/>
            <person name="Kamekura M."/>
            <person name="Ito T."/>
            <person name="Moriya O."/>
            <person name="Ihara K."/>
            <person name="Takahashi-Ando N."/>
            <person name="Fukushima Y."/>
            <person name="Yoshida Y."/>
            <person name="Usama R."/>
            <person name="Takai K."/>
            <person name="Minegishi H."/>
        </authorList>
    </citation>
    <scope>NUCLEOTIDE SEQUENCE [LARGE SCALE GENOMIC DNA]</scope>
    <source>
        <strain evidence="4 5">MD130-1</strain>
    </source>
</reference>
<feature type="domain" description="Beta-lactamase-related" evidence="2">
    <location>
        <begin position="3"/>
        <end position="312"/>
    </location>
</feature>
<dbReference type="Gene3D" id="3.40.710.10">
    <property type="entry name" value="DD-peptidase/beta-lactamase superfamily"/>
    <property type="match status" value="1"/>
</dbReference>
<dbReference type="SUPFAM" id="SSF56601">
    <property type="entry name" value="beta-lactamase/transpeptidase-like"/>
    <property type="match status" value="1"/>
</dbReference>
<evidence type="ECO:0000313" key="4">
    <source>
        <dbReference type="EMBL" id="GCF16176.1"/>
    </source>
</evidence>
<comment type="caution">
    <text evidence="4">The sequence shown here is derived from an EMBL/GenBank/DDBJ whole genome shotgun (WGS) entry which is preliminary data.</text>
</comment>